<keyword evidence="6" id="KW-0812">Transmembrane</keyword>
<accession>A0A940X4C5</accession>
<gene>
    <name evidence="8" type="ORF">J5837_06790</name>
</gene>
<sequence>MAAQNDPSIDWAKLERLFPDLLESPAERRAGFLDRHCRDEPALRAELEAMLAASERDSVLDHMPQVRAQGVDGTDGIQPLAADTRVGAWRIVRMIGRGGMGEVYLAQRADGGFAQQAAIKLLHGDAARHAQRFEEERRILAQLSHPNIARLLDGGLHGERAWMAMEFIEGRSITEHCHSRGLPLSARLKLFHQVCAAVAHAHASLIIHRDLKPSNILVNDAGQVKLLDFGIAKLIDPNVAPLPTHTTAFTPDHAAPEQIEGGQVTTATDIYALGVVLYETLGGRLPWSFGDTPLSRAIDRLLREDPPPMSGAATEVGAGAVPAQELQGDLDAVVARCLRRLPQDRYATVQALQEDLDRHARREPVLARQGGRSYVVRLWLRRHRMFAAAAAVACLSLLAGLGLALWQAGIARERAQQAQQQAQRAAQVKDLVLSIFREQDPLSRGKAENRPPAKIIGEGVRALNARLVNDPALHGELMDDLGELQTNVGDLQGGQQTLATALQERSALYGNDSTQAAVTLRKLAFAEQLLGRNDEARNHASRALDIWTRNKQPHSIEAARAKVILGSVLVNQKERDQAFAFSRAAVDDLTRELGPNHPETIDALSRQVRMLIQANKDKEVEAGLRNIIARIEATEGRESARLITPLTTLGWMSLGRLRNFDEAEKTLPRAIALTRRHYGDRSDRLAVALTHYAVLKWQQGKNDAARAFFAQAGAAMPDNGSTILSMVLVNRAEFHLDMGEFHAAERDYRRVFDFKRETLGEENMETWLAASLWGRVLAREGKVREAEDVQRNALAQLSRIVGADDYTNVTAHFTLAETLAFAHRFDEAADQLERCLALIARKHSTSHPDYLEAKELLERVRQGKPPLD</sequence>
<dbReference type="PROSITE" id="PS00108">
    <property type="entry name" value="PROTEIN_KINASE_ST"/>
    <property type="match status" value="1"/>
</dbReference>
<dbReference type="Pfam" id="PF00069">
    <property type="entry name" value="Pkinase"/>
    <property type="match status" value="1"/>
</dbReference>
<reference evidence="8" key="2">
    <citation type="submission" date="2021-03" db="EMBL/GenBank/DDBJ databases">
        <authorList>
            <person name="Cao W."/>
        </authorList>
    </citation>
    <scope>NUCLEOTIDE SEQUENCE</scope>
    <source>
        <strain evidence="8">110414</strain>
    </source>
</reference>
<evidence type="ECO:0000256" key="1">
    <source>
        <dbReference type="ARBA" id="ARBA00022679"/>
    </source>
</evidence>
<dbReference type="PROSITE" id="PS50011">
    <property type="entry name" value="PROTEIN_KINASE_DOM"/>
    <property type="match status" value="1"/>
</dbReference>
<keyword evidence="4 5" id="KW-0067">ATP-binding</keyword>
<dbReference type="EMBL" id="JAGKTC010000001">
    <property type="protein sequence ID" value="MBP3984133.1"/>
    <property type="molecule type" value="Genomic_DNA"/>
</dbReference>
<evidence type="ECO:0000256" key="3">
    <source>
        <dbReference type="ARBA" id="ARBA00022777"/>
    </source>
</evidence>
<dbReference type="RefSeq" id="WP_210535920.1">
    <property type="nucleotide sequence ID" value="NZ_JAGKTC010000001.1"/>
</dbReference>
<dbReference type="PANTHER" id="PTHR43289:SF34">
    <property type="entry name" value="SERINE_THREONINE-PROTEIN KINASE YBDM-RELATED"/>
    <property type="match status" value="1"/>
</dbReference>
<dbReference type="Proteomes" id="UP000673447">
    <property type="component" value="Unassembled WGS sequence"/>
</dbReference>
<name>A0A940X4C5_9GAMM</name>
<evidence type="ECO:0000256" key="6">
    <source>
        <dbReference type="SAM" id="Phobius"/>
    </source>
</evidence>
<comment type="caution">
    <text evidence="8">The sequence shown here is derived from an EMBL/GenBank/DDBJ whole genome shotgun (WGS) entry which is preliminary data.</text>
</comment>
<dbReference type="InterPro" id="IPR000719">
    <property type="entry name" value="Prot_kinase_dom"/>
</dbReference>
<keyword evidence="1" id="KW-0808">Transferase</keyword>
<keyword evidence="9" id="KW-1185">Reference proteome</keyword>
<dbReference type="SUPFAM" id="SSF56112">
    <property type="entry name" value="Protein kinase-like (PK-like)"/>
    <property type="match status" value="1"/>
</dbReference>
<feature type="binding site" evidence="5">
    <location>
        <position position="120"/>
    </location>
    <ligand>
        <name>ATP</name>
        <dbReference type="ChEBI" id="CHEBI:30616"/>
    </ligand>
</feature>
<dbReference type="InterPro" id="IPR008271">
    <property type="entry name" value="Ser/Thr_kinase_AS"/>
</dbReference>
<keyword evidence="6" id="KW-0472">Membrane</keyword>
<reference evidence="8" key="1">
    <citation type="journal article" date="2016" name="Int. J. Syst. Evol. Microbiol.">
        <title>Pseudoxanthomonas helianthi sp. nov., isolated from roots of Jerusalem artichoke (Helianthus tuberosus).</title>
        <authorList>
            <person name="Kittiwongwattana C."/>
            <person name="Thawai C."/>
        </authorList>
    </citation>
    <scope>NUCLEOTIDE SEQUENCE</scope>
    <source>
        <strain evidence="8">110414</strain>
    </source>
</reference>
<organism evidence="8 9">
    <name type="scientific">Pseudoxanthomonas helianthi</name>
    <dbReference type="NCBI Taxonomy" id="1453541"/>
    <lineage>
        <taxon>Bacteria</taxon>
        <taxon>Pseudomonadati</taxon>
        <taxon>Pseudomonadota</taxon>
        <taxon>Gammaproteobacteria</taxon>
        <taxon>Lysobacterales</taxon>
        <taxon>Lysobacteraceae</taxon>
        <taxon>Pseudoxanthomonas</taxon>
    </lineage>
</organism>
<dbReference type="PROSITE" id="PS00107">
    <property type="entry name" value="PROTEIN_KINASE_ATP"/>
    <property type="match status" value="1"/>
</dbReference>
<proteinExistence type="predicted"/>
<dbReference type="AlphaFoldDB" id="A0A940X4C5"/>
<dbReference type="SMART" id="SM00028">
    <property type="entry name" value="TPR"/>
    <property type="match status" value="4"/>
</dbReference>
<dbReference type="CDD" id="cd14014">
    <property type="entry name" value="STKc_PknB_like"/>
    <property type="match status" value="1"/>
</dbReference>
<feature type="transmembrane region" description="Helical" evidence="6">
    <location>
        <begin position="386"/>
        <end position="406"/>
    </location>
</feature>
<dbReference type="InterPro" id="IPR011990">
    <property type="entry name" value="TPR-like_helical_dom_sf"/>
</dbReference>
<dbReference type="InterPro" id="IPR019734">
    <property type="entry name" value="TPR_rpt"/>
</dbReference>
<dbReference type="InterPro" id="IPR017441">
    <property type="entry name" value="Protein_kinase_ATP_BS"/>
</dbReference>
<dbReference type="SMART" id="SM00220">
    <property type="entry name" value="S_TKc"/>
    <property type="match status" value="1"/>
</dbReference>
<dbReference type="Gene3D" id="3.30.200.20">
    <property type="entry name" value="Phosphorylase Kinase, domain 1"/>
    <property type="match status" value="1"/>
</dbReference>
<evidence type="ECO:0000313" key="9">
    <source>
        <dbReference type="Proteomes" id="UP000673447"/>
    </source>
</evidence>
<dbReference type="GO" id="GO:0004674">
    <property type="term" value="F:protein serine/threonine kinase activity"/>
    <property type="evidence" value="ECO:0007669"/>
    <property type="project" value="UniProtKB-KW"/>
</dbReference>
<keyword evidence="6" id="KW-1133">Transmembrane helix</keyword>
<evidence type="ECO:0000313" key="8">
    <source>
        <dbReference type="EMBL" id="MBP3984133.1"/>
    </source>
</evidence>
<evidence type="ECO:0000256" key="5">
    <source>
        <dbReference type="PROSITE-ProRule" id="PRU10141"/>
    </source>
</evidence>
<evidence type="ECO:0000256" key="2">
    <source>
        <dbReference type="ARBA" id="ARBA00022741"/>
    </source>
</evidence>
<dbReference type="Gene3D" id="1.10.510.10">
    <property type="entry name" value="Transferase(Phosphotransferase) domain 1"/>
    <property type="match status" value="1"/>
</dbReference>
<keyword evidence="8" id="KW-0723">Serine/threonine-protein kinase</keyword>
<dbReference type="PANTHER" id="PTHR43289">
    <property type="entry name" value="MITOGEN-ACTIVATED PROTEIN KINASE KINASE KINASE 20-RELATED"/>
    <property type="match status" value="1"/>
</dbReference>
<evidence type="ECO:0000259" key="7">
    <source>
        <dbReference type="PROSITE" id="PS50011"/>
    </source>
</evidence>
<feature type="domain" description="Protein kinase" evidence="7">
    <location>
        <begin position="89"/>
        <end position="366"/>
    </location>
</feature>
<keyword evidence="2 5" id="KW-0547">Nucleotide-binding</keyword>
<dbReference type="SUPFAM" id="SSF48452">
    <property type="entry name" value="TPR-like"/>
    <property type="match status" value="2"/>
</dbReference>
<evidence type="ECO:0000256" key="4">
    <source>
        <dbReference type="ARBA" id="ARBA00022840"/>
    </source>
</evidence>
<dbReference type="Pfam" id="PF13424">
    <property type="entry name" value="TPR_12"/>
    <property type="match status" value="3"/>
</dbReference>
<dbReference type="Gene3D" id="1.25.40.10">
    <property type="entry name" value="Tetratricopeptide repeat domain"/>
    <property type="match status" value="3"/>
</dbReference>
<dbReference type="InterPro" id="IPR011009">
    <property type="entry name" value="Kinase-like_dom_sf"/>
</dbReference>
<keyword evidence="3 8" id="KW-0418">Kinase</keyword>
<protein>
    <submittedName>
        <fullName evidence="8">Serine/threonine protein kinase</fullName>
    </submittedName>
</protein>
<dbReference type="Pfam" id="PF13374">
    <property type="entry name" value="TPR_10"/>
    <property type="match status" value="2"/>
</dbReference>
<dbReference type="GO" id="GO:0005524">
    <property type="term" value="F:ATP binding"/>
    <property type="evidence" value="ECO:0007669"/>
    <property type="project" value="UniProtKB-UniRule"/>
</dbReference>